<keyword evidence="3" id="KW-1185">Reference proteome</keyword>
<dbReference type="PANTHER" id="PTHR30595">
    <property type="entry name" value="GLPR-RELATED TRANSCRIPTIONAL REPRESSOR"/>
    <property type="match status" value="1"/>
</dbReference>
<dbReference type="Gene3D" id="3.30.565.60">
    <property type="match status" value="1"/>
</dbReference>
<keyword evidence="2" id="KW-0067">ATP-binding</keyword>
<dbReference type="InterPro" id="IPR007421">
    <property type="entry name" value="Schlafen_AlbA_2_dom"/>
</dbReference>
<comment type="caution">
    <text evidence="2">The sequence shown here is derived from an EMBL/GenBank/DDBJ whole genome shotgun (WGS) entry which is preliminary data.</text>
</comment>
<proteinExistence type="predicted"/>
<dbReference type="Pfam" id="PF13749">
    <property type="entry name" value="HATPase_c_4"/>
    <property type="match status" value="1"/>
</dbReference>
<dbReference type="EMBL" id="JBHRSS010000009">
    <property type="protein sequence ID" value="MFC3105913.1"/>
    <property type="molecule type" value="Genomic_DNA"/>
</dbReference>
<dbReference type="PANTHER" id="PTHR30595:SF6">
    <property type="entry name" value="SCHLAFEN ALBA-2 DOMAIN-CONTAINING PROTEIN"/>
    <property type="match status" value="1"/>
</dbReference>
<dbReference type="Gene3D" id="3.30.950.30">
    <property type="entry name" value="Schlafen, AAA domain"/>
    <property type="match status" value="1"/>
</dbReference>
<feature type="domain" description="Schlafen AlbA-2" evidence="1">
    <location>
        <begin position="15"/>
        <end position="124"/>
    </location>
</feature>
<dbReference type="GO" id="GO:0005524">
    <property type="term" value="F:ATP binding"/>
    <property type="evidence" value="ECO:0007669"/>
    <property type="project" value="UniProtKB-KW"/>
</dbReference>
<protein>
    <submittedName>
        <fullName evidence="2">ATP-binding protein</fullName>
    </submittedName>
</protein>
<keyword evidence="2" id="KW-0547">Nucleotide-binding</keyword>
<dbReference type="Pfam" id="PF04326">
    <property type="entry name" value="SLFN_AlbA_2"/>
    <property type="match status" value="1"/>
</dbReference>
<dbReference type="InterPro" id="IPR038461">
    <property type="entry name" value="Schlafen_AlbA_2_dom_sf"/>
</dbReference>
<evidence type="ECO:0000259" key="1">
    <source>
        <dbReference type="Pfam" id="PF04326"/>
    </source>
</evidence>
<dbReference type="Proteomes" id="UP001595462">
    <property type="component" value="Unassembled WGS sequence"/>
</dbReference>
<accession>A0ABV7EVK9</accession>
<dbReference type="InterPro" id="IPR038475">
    <property type="entry name" value="RecG_C_sf"/>
</dbReference>
<sequence>MTSLEELRHWIAAPEAEHLEFKSARRNYHFEKLLDYCVALANEGGGKIILGVTDARPRTVVGTEAFAEPGRTSAGIHQKLSHRVPIEELSMDGRRVLVVHVPSRLPGTAWHHDGRYLRRAGDDLVPIPPEELQQILSEGGPDFSATASQASLSDLDTEAVDAFGSRWARKSGKPELRNQSVEQLLTDAELIFDRRITIAALVLFGSREALGRYLAQTEIVFEYRSSDASGPAQDRLDLRRGFFSVYDELWQKINVRNDRQSYQDGLFRYDIATFDEIAVREALLNAVAHRDYRLGGSIFVRQYPRRLEIVSPGGFPIGITPDNILDQQNPRNRRIAEALARCGLIERSGQGLNLMVENAIRQSKPLPDFAGSSEHEVRLTLQGTVQDPAFIRYLEQVGAERLATFSTYDFLALDALRRKQPLSDVMRQRVPALVENGLVEKLGRGRGVRYLLSRSMYGAIGRSGTYTRERGLSHETNKELLLKHIRDNDQDGSALSVLCQVLPDLPERQVQRLLKELRNEKKVSLKGQRRWARWHLAHSRTRSKDEV</sequence>
<dbReference type="RefSeq" id="WP_380691469.1">
    <property type="nucleotide sequence ID" value="NZ_JBHRSS010000009.1"/>
</dbReference>
<reference evidence="3" key="1">
    <citation type="journal article" date="2019" name="Int. J. Syst. Evol. Microbiol.">
        <title>The Global Catalogue of Microorganisms (GCM) 10K type strain sequencing project: providing services to taxonomists for standard genome sequencing and annotation.</title>
        <authorList>
            <consortium name="The Broad Institute Genomics Platform"/>
            <consortium name="The Broad Institute Genome Sequencing Center for Infectious Disease"/>
            <person name="Wu L."/>
            <person name="Ma J."/>
        </authorList>
    </citation>
    <scope>NUCLEOTIDE SEQUENCE [LARGE SCALE GENOMIC DNA]</scope>
    <source>
        <strain evidence="3">KCTC 52640</strain>
    </source>
</reference>
<evidence type="ECO:0000313" key="3">
    <source>
        <dbReference type="Proteomes" id="UP001595462"/>
    </source>
</evidence>
<evidence type="ECO:0000313" key="2">
    <source>
        <dbReference type="EMBL" id="MFC3105913.1"/>
    </source>
</evidence>
<organism evidence="2 3">
    <name type="scientific">Salinisphaera aquimarina</name>
    <dbReference type="NCBI Taxonomy" id="2094031"/>
    <lineage>
        <taxon>Bacteria</taxon>
        <taxon>Pseudomonadati</taxon>
        <taxon>Pseudomonadota</taxon>
        <taxon>Gammaproteobacteria</taxon>
        <taxon>Salinisphaerales</taxon>
        <taxon>Salinisphaeraceae</taxon>
        <taxon>Salinisphaera</taxon>
    </lineage>
</organism>
<name>A0ABV7EVK9_9GAMM</name>
<gene>
    <name evidence="2" type="ORF">ACFOSU_18745</name>
</gene>